<comment type="catalytic activity">
    <reaction evidence="8">
        <text>guanosine(9) in tRNA + S-adenosyl-L-methionine = N(1)-methylguanosine(9) in tRNA + S-adenosyl-L-homocysteine + H(+)</text>
        <dbReference type="Rhea" id="RHEA:43156"/>
        <dbReference type="Rhea" id="RHEA-COMP:10367"/>
        <dbReference type="Rhea" id="RHEA-COMP:10368"/>
        <dbReference type="ChEBI" id="CHEBI:15378"/>
        <dbReference type="ChEBI" id="CHEBI:57856"/>
        <dbReference type="ChEBI" id="CHEBI:59789"/>
        <dbReference type="ChEBI" id="CHEBI:73542"/>
        <dbReference type="ChEBI" id="CHEBI:74269"/>
        <dbReference type="EC" id="2.1.1.221"/>
    </reaction>
</comment>
<feature type="compositionally biased region" description="Basic and acidic residues" evidence="9">
    <location>
        <begin position="380"/>
        <end position="398"/>
    </location>
</feature>
<evidence type="ECO:0000256" key="7">
    <source>
        <dbReference type="ARBA" id="ARBA00032166"/>
    </source>
</evidence>
<sequence length="424" mass="47050">MESEERPTKMRKVDHVLVASGAQFADSTPISGSSEAVKTSPTHDQGVTNTDKEKPDENKGPFEPDRAAPRMSKNQLKKLRRLEQWEAGREDRRSKRREKTKAKKERRREVYAQDQALENGDAGDGAGKSRKQAMPHKTSGSQVPITFIFDCDFDDFMFEQELKSLGLQITRCYADNRKAPFQAHLVVASFGGKLKERFDGILAKQYTSWKGFRFFPDDFVTVSEKAKEWMKGNKGGTIAGALHQENESINMDGAEGEVIYLSSESDVTLERLRPNSTYIIGGLVDKNRHKGLCYKRAMDRAIKTAKLPIGDFLQMKSRQVLTTNHVCEIMLKWLELGDWGEAFMQVIPKRKGGTLKGEAGNQADDDGESASGAGDGQNACDEKGEDDREQKDAAHDSQELIAGEPASGHIEKAASGPGTNSTDR</sequence>
<feature type="compositionally biased region" description="Polar residues" evidence="9">
    <location>
        <begin position="25"/>
        <end position="49"/>
    </location>
</feature>
<dbReference type="EC" id="2.1.1.221" evidence="1"/>
<feature type="compositionally biased region" description="Basic and acidic residues" evidence="9">
    <location>
        <begin position="81"/>
        <end position="93"/>
    </location>
</feature>
<dbReference type="CDD" id="cd18089">
    <property type="entry name" value="SPOUT_Trm10-like"/>
    <property type="match status" value="1"/>
</dbReference>
<dbReference type="GO" id="GO:0005634">
    <property type="term" value="C:nucleus"/>
    <property type="evidence" value="ECO:0007669"/>
    <property type="project" value="TreeGrafter"/>
</dbReference>
<dbReference type="OrthoDB" id="278300at2759"/>
<dbReference type="EMBL" id="ML994728">
    <property type="protein sequence ID" value="KAF2175614.1"/>
    <property type="molecule type" value="Genomic_DNA"/>
</dbReference>
<organism evidence="11 12">
    <name type="scientific">Zopfia rhizophila CBS 207.26</name>
    <dbReference type="NCBI Taxonomy" id="1314779"/>
    <lineage>
        <taxon>Eukaryota</taxon>
        <taxon>Fungi</taxon>
        <taxon>Dikarya</taxon>
        <taxon>Ascomycota</taxon>
        <taxon>Pezizomycotina</taxon>
        <taxon>Dothideomycetes</taxon>
        <taxon>Dothideomycetes incertae sedis</taxon>
        <taxon>Zopfiaceae</taxon>
        <taxon>Zopfia</taxon>
    </lineage>
</organism>
<feature type="compositionally biased region" description="Basic residues" evidence="9">
    <location>
        <begin position="94"/>
        <end position="106"/>
    </location>
</feature>
<evidence type="ECO:0000256" key="2">
    <source>
        <dbReference type="ARBA" id="ARBA00020451"/>
    </source>
</evidence>
<dbReference type="InterPro" id="IPR028564">
    <property type="entry name" value="MT_TRM10-typ"/>
</dbReference>
<feature type="region of interest" description="Disordered" evidence="9">
    <location>
        <begin position="22"/>
        <end position="139"/>
    </location>
</feature>
<evidence type="ECO:0000256" key="8">
    <source>
        <dbReference type="ARBA" id="ARBA00048434"/>
    </source>
</evidence>
<dbReference type="PANTHER" id="PTHR13563">
    <property type="entry name" value="TRNA (GUANINE-9-) METHYLTRANSFERASE"/>
    <property type="match status" value="1"/>
</dbReference>
<dbReference type="PANTHER" id="PTHR13563:SF13">
    <property type="entry name" value="TRNA METHYLTRANSFERASE 10 HOMOLOG A"/>
    <property type="match status" value="1"/>
</dbReference>
<dbReference type="Proteomes" id="UP000800200">
    <property type="component" value="Unassembled WGS sequence"/>
</dbReference>
<evidence type="ECO:0000256" key="5">
    <source>
        <dbReference type="ARBA" id="ARBA00022691"/>
    </source>
</evidence>
<dbReference type="GO" id="GO:0052905">
    <property type="term" value="F:tRNA (guanosine(9)-N1)-methyltransferase activity"/>
    <property type="evidence" value="ECO:0007669"/>
    <property type="project" value="UniProtKB-EC"/>
</dbReference>
<feature type="domain" description="SAM-dependent MTase TRM10-type" evidence="10">
    <location>
        <begin position="129"/>
        <end position="354"/>
    </location>
</feature>
<dbReference type="InterPro" id="IPR007356">
    <property type="entry name" value="tRNA_m1G_MeTrfase_euk"/>
</dbReference>
<feature type="compositionally biased region" description="Basic and acidic residues" evidence="9">
    <location>
        <begin position="50"/>
        <end position="68"/>
    </location>
</feature>
<dbReference type="PROSITE" id="PS51675">
    <property type="entry name" value="SAM_MT_TRM10"/>
    <property type="match status" value="1"/>
</dbReference>
<dbReference type="AlphaFoldDB" id="A0A6A6D7Z2"/>
<evidence type="ECO:0000256" key="6">
    <source>
        <dbReference type="ARBA" id="ARBA00031792"/>
    </source>
</evidence>
<name>A0A6A6D7Z2_9PEZI</name>
<evidence type="ECO:0000256" key="9">
    <source>
        <dbReference type="SAM" id="MobiDB-lite"/>
    </source>
</evidence>
<protein>
    <recommendedName>
        <fullName evidence="2">tRNA (guanine(9)-N1)-methyltransferase</fullName>
        <ecNumber evidence="1">2.1.1.221</ecNumber>
    </recommendedName>
    <alternativeName>
        <fullName evidence="7">tRNA methyltransferase 10</fullName>
    </alternativeName>
    <alternativeName>
        <fullName evidence="6">tRNA(m1G9)-methyltransferase</fullName>
    </alternativeName>
</protein>
<feature type="region of interest" description="Disordered" evidence="9">
    <location>
        <begin position="352"/>
        <end position="424"/>
    </location>
</feature>
<evidence type="ECO:0000256" key="4">
    <source>
        <dbReference type="ARBA" id="ARBA00022679"/>
    </source>
</evidence>
<keyword evidence="4" id="KW-0808">Transferase</keyword>
<reference evidence="11" key="1">
    <citation type="journal article" date="2020" name="Stud. Mycol.">
        <title>101 Dothideomycetes genomes: a test case for predicting lifestyles and emergence of pathogens.</title>
        <authorList>
            <person name="Haridas S."/>
            <person name="Albert R."/>
            <person name="Binder M."/>
            <person name="Bloem J."/>
            <person name="Labutti K."/>
            <person name="Salamov A."/>
            <person name="Andreopoulos B."/>
            <person name="Baker S."/>
            <person name="Barry K."/>
            <person name="Bills G."/>
            <person name="Bluhm B."/>
            <person name="Cannon C."/>
            <person name="Castanera R."/>
            <person name="Culley D."/>
            <person name="Daum C."/>
            <person name="Ezra D."/>
            <person name="Gonzalez J."/>
            <person name="Henrissat B."/>
            <person name="Kuo A."/>
            <person name="Liang C."/>
            <person name="Lipzen A."/>
            <person name="Lutzoni F."/>
            <person name="Magnuson J."/>
            <person name="Mondo S."/>
            <person name="Nolan M."/>
            <person name="Ohm R."/>
            <person name="Pangilinan J."/>
            <person name="Park H.-J."/>
            <person name="Ramirez L."/>
            <person name="Alfaro M."/>
            <person name="Sun H."/>
            <person name="Tritt A."/>
            <person name="Yoshinaga Y."/>
            <person name="Zwiers L.-H."/>
            <person name="Turgeon B."/>
            <person name="Goodwin S."/>
            <person name="Spatafora J."/>
            <person name="Crous P."/>
            <person name="Grigoriev I."/>
        </authorList>
    </citation>
    <scope>NUCLEOTIDE SEQUENCE</scope>
    <source>
        <strain evidence="11">CBS 207.26</strain>
    </source>
</reference>
<accession>A0A6A6D7Z2</accession>
<dbReference type="GO" id="GO:0002939">
    <property type="term" value="P:tRNA N1-guanine methylation"/>
    <property type="evidence" value="ECO:0007669"/>
    <property type="project" value="TreeGrafter"/>
</dbReference>
<keyword evidence="12" id="KW-1185">Reference proteome</keyword>
<gene>
    <name evidence="11" type="ORF">K469DRAFT_701639</name>
</gene>
<evidence type="ECO:0000313" key="11">
    <source>
        <dbReference type="EMBL" id="KAF2175614.1"/>
    </source>
</evidence>
<evidence type="ECO:0000256" key="1">
    <source>
        <dbReference type="ARBA" id="ARBA00012797"/>
    </source>
</evidence>
<evidence type="ECO:0000256" key="3">
    <source>
        <dbReference type="ARBA" id="ARBA00022603"/>
    </source>
</evidence>
<dbReference type="InterPro" id="IPR038459">
    <property type="entry name" value="MT_TRM10-typ_sf"/>
</dbReference>
<keyword evidence="3" id="KW-0489">Methyltransferase</keyword>
<dbReference type="Gene3D" id="3.40.1280.30">
    <property type="match status" value="1"/>
</dbReference>
<keyword evidence="5" id="KW-0949">S-adenosyl-L-methionine</keyword>
<dbReference type="GO" id="GO:0000049">
    <property type="term" value="F:tRNA binding"/>
    <property type="evidence" value="ECO:0007669"/>
    <property type="project" value="TreeGrafter"/>
</dbReference>
<evidence type="ECO:0000259" key="10">
    <source>
        <dbReference type="PROSITE" id="PS51675"/>
    </source>
</evidence>
<proteinExistence type="predicted"/>
<evidence type="ECO:0000313" key="12">
    <source>
        <dbReference type="Proteomes" id="UP000800200"/>
    </source>
</evidence>